<reference evidence="4" key="1">
    <citation type="submission" date="2024-06" db="EMBL/GenBank/DDBJ databases">
        <title>Multi-omics analyses provide insights into the biosynthesis of the anticancer antibiotic pleurotin in Hohenbuehelia grisea.</title>
        <authorList>
            <person name="Weaver J.A."/>
            <person name="Alberti F."/>
        </authorList>
    </citation>
    <scope>NUCLEOTIDE SEQUENCE [LARGE SCALE GENOMIC DNA]</scope>
    <source>
        <strain evidence="4">T-177</strain>
    </source>
</reference>
<evidence type="ECO:0000313" key="3">
    <source>
        <dbReference type="EMBL" id="KAL0945991.1"/>
    </source>
</evidence>
<dbReference type="PANTHER" id="PTHR31796:SF2">
    <property type="entry name" value="SUZ DOMAIN-CONTAINING PROTEIN 1"/>
    <property type="match status" value="1"/>
</dbReference>
<feature type="compositionally biased region" description="Polar residues" evidence="1">
    <location>
        <begin position="156"/>
        <end position="175"/>
    </location>
</feature>
<dbReference type="EMBL" id="JASNQZ010000015">
    <property type="protein sequence ID" value="KAL0945991.1"/>
    <property type="molecule type" value="Genomic_DNA"/>
</dbReference>
<feature type="region of interest" description="Disordered" evidence="1">
    <location>
        <begin position="1"/>
        <end position="72"/>
    </location>
</feature>
<dbReference type="PANTHER" id="PTHR31796">
    <property type="entry name" value="SUZ DOMAIN-CONTAINING PROTEIN 1"/>
    <property type="match status" value="1"/>
</dbReference>
<dbReference type="InterPro" id="IPR024771">
    <property type="entry name" value="SUZ"/>
</dbReference>
<feature type="compositionally biased region" description="Low complexity" evidence="1">
    <location>
        <begin position="109"/>
        <end position="125"/>
    </location>
</feature>
<dbReference type="PROSITE" id="PS51673">
    <property type="entry name" value="SUZ"/>
    <property type="match status" value="1"/>
</dbReference>
<dbReference type="InterPro" id="IPR039228">
    <property type="entry name" value="SZRD1"/>
</dbReference>
<keyword evidence="4" id="KW-1185">Reference proteome</keyword>
<evidence type="ECO:0000259" key="2">
    <source>
        <dbReference type="PROSITE" id="PS51673"/>
    </source>
</evidence>
<organism evidence="3 4">
    <name type="scientific">Hohenbuehelia grisea</name>
    <dbReference type="NCBI Taxonomy" id="104357"/>
    <lineage>
        <taxon>Eukaryota</taxon>
        <taxon>Fungi</taxon>
        <taxon>Dikarya</taxon>
        <taxon>Basidiomycota</taxon>
        <taxon>Agaricomycotina</taxon>
        <taxon>Agaricomycetes</taxon>
        <taxon>Agaricomycetidae</taxon>
        <taxon>Agaricales</taxon>
        <taxon>Pleurotineae</taxon>
        <taxon>Pleurotaceae</taxon>
        <taxon>Hohenbuehelia</taxon>
    </lineage>
</organism>
<feature type="region of interest" description="Disordered" evidence="1">
    <location>
        <begin position="144"/>
        <end position="220"/>
    </location>
</feature>
<evidence type="ECO:0000313" key="4">
    <source>
        <dbReference type="Proteomes" id="UP001556367"/>
    </source>
</evidence>
<name>A0ABR3IRQ2_9AGAR</name>
<accession>A0ABR3IRQ2</accession>
<gene>
    <name evidence="3" type="ORF">HGRIS_012269</name>
</gene>
<dbReference type="Proteomes" id="UP001556367">
    <property type="component" value="Unassembled WGS sequence"/>
</dbReference>
<feature type="domain" description="SUZ" evidence="2">
    <location>
        <begin position="71"/>
        <end position="145"/>
    </location>
</feature>
<protein>
    <recommendedName>
        <fullName evidence="2">SUZ domain-containing protein</fullName>
    </recommendedName>
</protein>
<evidence type="ECO:0000256" key="1">
    <source>
        <dbReference type="SAM" id="MobiDB-lite"/>
    </source>
</evidence>
<feature type="compositionally biased region" description="Acidic residues" evidence="1">
    <location>
        <begin position="43"/>
        <end position="58"/>
    </location>
</feature>
<sequence length="220" mass="22950">MSPVTAEVPDSWDDEPSASSSASTQFSNRPAPSKRAVAAAVPDDWDDESNDEAVEPDSDLNKKIWQDANTRAPMPEVLVKSATGGTGAVIAPPPAAFQAPMRILKRPTSAAPSARSDSSSRNAESLQEREARYHAARERIFGLGEAEGGSAAESTLALSRQDNRTNKPGSHTSKPSVPVVRAPLGPSEGIDGQQNHGFSGRSRAPAPPSVADEPGASAMS</sequence>
<feature type="region of interest" description="Disordered" evidence="1">
    <location>
        <begin position="100"/>
        <end position="131"/>
    </location>
</feature>
<dbReference type="Pfam" id="PF12752">
    <property type="entry name" value="SUZ"/>
    <property type="match status" value="1"/>
</dbReference>
<comment type="caution">
    <text evidence="3">The sequence shown here is derived from an EMBL/GenBank/DDBJ whole genome shotgun (WGS) entry which is preliminary data.</text>
</comment>
<proteinExistence type="predicted"/>